<accession>A0ABV0N8B7</accession>
<reference evidence="2 3" key="1">
    <citation type="submission" date="2021-06" db="EMBL/GenBank/DDBJ databases">
        <authorList>
            <person name="Palmer J.M."/>
        </authorList>
    </citation>
    <scope>NUCLEOTIDE SEQUENCE [LARGE SCALE GENOMIC DNA]</scope>
    <source>
        <strain evidence="2 3">GA_2019</strain>
        <tissue evidence="2">Muscle</tissue>
    </source>
</reference>
<proteinExistence type="predicted"/>
<evidence type="ECO:0000313" key="3">
    <source>
        <dbReference type="Proteomes" id="UP001476798"/>
    </source>
</evidence>
<feature type="region of interest" description="Disordered" evidence="1">
    <location>
        <begin position="1"/>
        <end position="26"/>
    </location>
</feature>
<evidence type="ECO:0000256" key="1">
    <source>
        <dbReference type="SAM" id="MobiDB-lite"/>
    </source>
</evidence>
<comment type="caution">
    <text evidence="2">The sequence shown here is derived from an EMBL/GenBank/DDBJ whole genome shotgun (WGS) entry which is preliminary data.</text>
</comment>
<dbReference type="EMBL" id="JAHRIO010030220">
    <property type="protein sequence ID" value="MEQ2167550.1"/>
    <property type="molecule type" value="Genomic_DNA"/>
</dbReference>
<name>A0ABV0N8B7_9TELE</name>
<sequence>ETLQPPTPSKFNQVGSPIGRPPPPLPNGVFLMKVAPHPSPLPSLPRSNSFSSRRASLLSRRSCRSISSLIRLASFASSVRQHAIMDSRVILGAFPFSNTLYTPLVRPCLFSHPDFAFVGEGKQKA</sequence>
<gene>
    <name evidence="2" type="ORF">GOODEAATRI_005236</name>
</gene>
<organism evidence="2 3">
    <name type="scientific">Goodea atripinnis</name>
    <dbReference type="NCBI Taxonomy" id="208336"/>
    <lineage>
        <taxon>Eukaryota</taxon>
        <taxon>Metazoa</taxon>
        <taxon>Chordata</taxon>
        <taxon>Craniata</taxon>
        <taxon>Vertebrata</taxon>
        <taxon>Euteleostomi</taxon>
        <taxon>Actinopterygii</taxon>
        <taxon>Neopterygii</taxon>
        <taxon>Teleostei</taxon>
        <taxon>Neoteleostei</taxon>
        <taxon>Acanthomorphata</taxon>
        <taxon>Ovalentaria</taxon>
        <taxon>Atherinomorphae</taxon>
        <taxon>Cyprinodontiformes</taxon>
        <taxon>Goodeidae</taxon>
        <taxon>Goodea</taxon>
    </lineage>
</organism>
<dbReference type="Proteomes" id="UP001476798">
    <property type="component" value="Unassembled WGS sequence"/>
</dbReference>
<feature type="non-terminal residue" evidence="2">
    <location>
        <position position="1"/>
    </location>
</feature>
<keyword evidence="3" id="KW-1185">Reference proteome</keyword>
<protein>
    <submittedName>
        <fullName evidence="2">Uncharacterized protein</fullName>
    </submittedName>
</protein>
<evidence type="ECO:0000313" key="2">
    <source>
        <dbReference type="EMBL" id="MEQ2167550.1"/>
    </source>
</evidence>